<name>A0A2M8RSV0_9PAST</name>
<evidence type="ECO:0000313" key="2">
    <source>
        <dbReference type="EMBL" id="PJG81960.1"/>
    </source>
</evidence>
<dbReference type="EMBL" id="PHGZ01000032">
    <property type="protein sequence ID" value="PJG81960.1"/>
    <property type="molecule type" value="Genomic_DNA"/>
</dbReference>
<evidence type="ECO:0000313" key="3">
    <source>
        <dbReference type="Proteomes" id="UP000230282"/>
    </source>
</evidence>
<feature type="compositionally biased region" description="Basic and acidic residues" evidence="1">
    <location>
        <begin position="392"/>
        <end position="412"/>
    </location>
</feature>
<evidence type="ECO:0000256" key="1">
    <source>
        <dbReference type="SAM" id="MobiDB-lite"/>
    </source>
</evidence>
<dbReference type="RefSeq" id="WP_100297612.1">
    <property type="nucleotide sequence ID" value="NZ_PHGZ01000032.1"/>
</dbReference>
<accession>A0A2M8RSV0</accession>
<protein>
    <submittedName>
        <fullName evidence="2">Phage portal protein</fullName>
    </submittedName>
</protein>
<proteinExistence type="predicted"/>
<gene>
    <name evidence="2" type="ORF">CVP04_11295</name>
</gene>
<sequence>MLGFFKRKTERRNTVTIDELLSYMGVANTGAGEFVSPQTAEALPAVMNAVTVISEAVASMPCYLYRLKGDGRERVLDHPIDYLLNEMPNRSQTPYQFKYTMMRHCLLNGNAYAVIGWDKQGQPESLTPYAPSAVNIQRTPKGEYIYQITDLDGKVKTYLQDEILHLRHSSIDGFMGRSPVAICRETVGLGLAQQRHGASVMKNGLMASGIITTGEWLDDVKANKAIKALERYKGAKNAGKTPVLEGSMQYQQLGMTNQDAEWLQSRAFTIADIARIYNISPIFLQDYSHSSYANFSEASRAFLSQTLRPWLTNFEQQLKDALMIDITDRNAPRYLIEFDTSDLLRISQTERFQSYDVAIKSGVMNPNEVRRREGLPPYAGGEEFSQAWKQTVKVEKDADKEKDKEASNGEND</sequence>
<reference evidence="2 3" key="1">
    <citation type="submission" date="2017-11" db="EMBL/GenBank/DDBJ databases">
        <title>Reclassification of Bisgaard taxon 5 as Caviibacterium pharyngocola gen. nov., sp. nov.</title>
        <authorList>
            <person name="Christensen H."/>
        </authorList>
    </citation>
    <scope>NUCLEOTIDE SEQUENCE [LARGE SCALE GENOMIC DNA]</scope>
    <source>
        <strain evidence="2 3">7_3</strain>
    </source>
</reference>
<dbReference type="OrthoDB" id="9765386at2"/>
<feature type="region of interest" description="Disordered" evidence="1">
    <location>
        <begin position="368"/>
        <end position="412"/>
    </location>
</feature>
<keyword evidence="3" id="KW-1185">Reference proteome</keyword>
<dbReference type="InterPro" id="IPR006427">
    <property type="entry name" value="Portal_HK97"/>
</dbReference>
<comment type="caution">
    <text evidence="2">The sequence shown here is derived from an EMBL/GenBank/DDBJ whole genome shotgun (WGS) entry which is preliminary data.</text>
</comment>
<dbReference type="Proteomes" id="UP000230282">
    <property type="component" value="Unassembled WGS sequence"/>
</dbReference>
<dbReference type="AlphaFoldDB" id="A0A2M8RSV0"/>
<dbReference type="InterPro" id="IPR006944">
    <property type="entry name" value="Phage/GTA_portal"/>
</dbReference>
<dbReference type="NCBIfam" id="TIGR01537">
    <property type="entry name" value="portal_HK97"/>
    <property type="match status" value="1"/>
</dbReference>
<dbReference type="Pfam" id="PF04860">
    <property type="entry name" value="Phage_portal"/>
    <property type="match status" value="1"/>
</dbReference>
<organism evidence="2 3">
    <name type="scientific">Caviibacterium pharyngocola</name>
    <dbReference type="NCBI Taxonomy" id="28159"/>
    <lineage>
        <taxon>Bacteria</taxon>
        <taxon>Pseudomonadati</taxon>
        <taxon>Pseudomonadota</taxon>
        <taxon>Gammaproteobacteria</taxon>
        <taxon>Pasteurellales</taxon>
        <taxon>Pasteurellaceae</taxon>
        <taxon>Caviibacterium</taxon>
    </lineage>
</organism>